<dbReference type="EMBL" id="CP036316">
    <property type="protein sequence ID" value="QDT65812.1"/>
    <property type="molecule type" value="Genomic_DNA"/>
</dbReference>
<name>A0A517TBQ9_9PLAN</name>
<evidence type="ECO:0000313" key="3">
    <source>
        <dbReference type="Proteomes" id="UP000319976"/>
    </source>
</evidence>
<dbReference type="RefSeq" id="WP_197439643.1">
    <property type="nucleotide sequence ID" value="NZ_CP036316.1"/>
</dbReference>
<keyword evidence="1" id="KW-0812">Transmembrane</keyword>
<sequence length="50" mass="5944">MLPDDASLEEIFFFFWWYGLVFTAKLHFLILSVSYGARMMQDYLKEGTKS</sequence>
<keyword evidence="1" id="KW-1133">Transmembrane helix</keyword>
<accession>A0A517TBQ9</accession>
<protein>
    <submittedName>
        <fullName evidence="2">Uncharacterized protein</fullName>
    </submittedName>
</protein>
<proteinExistence type="predicted"/>
<dbReference type="Proteomes" id="UP000319976">
    <property type="component" value="Chromosome"/>
</dbReference>
<evidence type="ECO:0000313" key="2">
    <source>
        <dbReference type="EMBL" id="QDT65812.1"/>
    </source>
</evidence>
<keyword evidence="1" id="KW-0472">Membrane</keyword>
<dbReference type="AlphaFoldDB" id="A0A517TBQ9"/>
<organism evidence="2 3">
    <name type="scientific">Calycomorphotria hydatis</name>
    <dbReference type="NCBI Taxonomy" id="2528027"/>
    <lineage>
        <taxon>Bacteria</taxon>
        <taxon>Pseudomonadati</taxon>
        <taxon>Planctomycetota</taxon>
        <taxon>Planctomycetia</taxon>
        <taxon>Planctomycetales</taxon>
        <taxon>Planctomycetaceae</taxon>
        <taxon>Calycomorphotria</taxon>
    </lineage>
</organism>
<reference evidence="2 3" key="1">
    <citation type="submission" date="2019-02" db="EMBL/GenBank/DDBJ databases">
        <title>Deep-cultivation of Planctomycetes and their phenomic and genomic characterization uncovers novel biology.</title>
        <authorList>
            <person name="Wiegand S."/>
            <person name="Jogler M."/>
            <person name="Boedeker C."/>
            <person name="Pinto D."/>
            <person name="Vollmers J."/>
            <person name="Rivas-Marin E."/>
            <person name="Kohn T."/>
            <person name="Peeters S.H."/>
            <person name="Heuer A."/>
            <person name="Rast P."/>
            <person name="Oberbeckmann S."/>
            <person name="Bunk B."/>
            <person name="Jeske O."/>
            <person name="Meyerdierks A."/>
            <person name="Storesund J.E."/>
            <person name="Kallscheuer N."/>
            <person name="Luecker S."/>
            <person name="Lage O.M."/>
            <person name="Pohl T."/>
            <person name="Merkel B.J."/>
            <person name="Hornburger P."/>
            <person name="Mueller R.-W."/>
            <person name="Bruemmer F."/>
            <person name="Labrenz M."/>
            <person name="Spormann A.M."/>
            <person name="Op den Camp H."/>
            <person name="Overmann J."/>
            <person name="Amann R."/>
            <person name="Jetten M.S.M."/>
            <person name="Mascher T."/>
            <person name="Medema M.H."/>
            <person name="Devos D.P."/>
            <person name="Kaster A.-K."/>
            <person name="Ovreas L."/>
            <person name="Rohde M."/>
            <person name="Galperin M.Y."/>
            <person name="Jogler C."/>
        </authorList>
    </citation>
    <scope>NUCLEOTIDE SEQUENCE [LARGE SCALE GENOMIC DNA]</scope>
    <source>
        <strain evidence="2 3">V22</strain>
    </source>
</reference>
<evidence type="ECO:0000256" key="1">
    <source>
        <dbReference type="SAM" id="Phobius"/>
    </source>
</evidence>
<gene>
    <name evidence="2" type="ORF">V22_30740</name>
</gene>
<dbReference type="KEGG" id="chya:V22_30740"/>
<keyword evidence="3" id="KW-1185">Reference proteome</keyword>
<feature type="transmembrane region" description="Helical" evidence="1">
    <location>
        <begin position="12"/>
        <end position="35"/>
    </location>
</feature>